<dbReference type="GO" id="GO:0005125">
    <property type="term" value="F:cytokine activity"/>
    <property type="evidence" value="ECO:0007669"/>
    <property type="project" value="TreeGrafter"/>
</dbReference>
<dbReference type="InterPro" id="IPR029034">
    <property type="entry name" value="Cystine-knot_cytokine"/>
</dbReference>
<dbReference type="PROSITE" id="PS51362">
    <property type="entry name" value="TGF_BETA_2"/>
    <property type="match status" value="1"/>
</dbReference>
<evidence type="ECO:0000256" key="1">
    <source>
        <dbReference type="ARBA" id="ARBA00004613"/>
    </source>
</evidence>
<evidence type="ECO:0000256" key="2">
    <source>
        <dbReference type="ARBA" id="ARBA00006656"/>
    </source>
</evidence>
<dbReference type="AlphaFoldDB" id="A0A8K0P6F5"/>
<evidence type="ECO:0000259" key="5">
    <source>
        <dbReference type="PROSITE" id="PS51362"/>
    </source>
</evidence>
<dbReference type="OrthoDB" id="5987191at2759"/>
<dbReference type="InterPro" id="IPR015615">
    <property type="entry name" value="TGF-beta-rel"/>
</dbReference>
<feature type="domain" description="TGF-beta family profile" evidence="5">
    <location>
        <begin position="234"/>
        <end position="275"/>
    </location>
</feature>
<protein>
    <recommendedName>
        <fullName evidence="5">TGF-beta family profile domain-containing protein</fullName>
    </recommendedName>
</protein>
<dbReference type="Gene3D" id="2.10.90.10">
    <property type="entry name" value="Cystine-knot cytokines"/>
    <property type="match status" value="1"/>
</dbReference>
<comment type="caution">
    <text evidence="6">The sequence shown here is derived from an EMBL/GenBank/DDBJ whole genome shotgun (WGS) entry which is preliminary data.</text>
</comment>
<organism evidence="6 7">
    <name type="scientific">Ladona fulva</name>
    <name type="common">Scarce chaser dragonfly</name>
    <name type="synonym">Libellula fulva</name>
    <dbReference type="NCBI Taxonomy" id="123851"/>
    <lineage>
        <taxon>Eukaryota</taxon>
        <taxon>Metazoa</taxon>
        <taxon>Ecdysozoa</taxon>
        <taxon>Arthropoda</taxon>
        <taxon>Hexapoda</taxon>
        <taxon>Insecta</taxon>
        <taxon>Pterygota</taxon>
        <taxon>Palaeoptera</taxon>
        <taxon>Odonata</taxon>
        <taxon>Epiprocta</taxon>
        <taxon>Anisoptera</taxon>
        <taxon>Libelluloidea</taxon>
        <taxon>Libellulidae</taxon>
        <taxon>Ladona</taxon>
    </lineage>
</organism>
<dbReference type="Proteomes" id="UP000792457">
    <property type="component" value="Unassembled WGS sequence"/>
</dbReference>
<evidence type="ECO:0000256" key="3">
    <source>
        <dbReference type="ARBA" id="ARBA00022525"/>
    </source>
</evidence>
<dbReference type="EMBL" id="KZ309216">
    <property type="protein sequence ID" value="KAG8237725.1"/>
    <property type="molecule type" value="Genomic_DNA"/>
</dbReference>
<feature type="chain" id="PRO_5035425791" description="TGF-beta family profile domain-containing protein" evidence="4">
    <location>
        <begin position="23"/>
        <end position="381"/>
    </location>
</feature>
<dbReference type="GO" id="GO:0005615">
    <property type="term" value="C:extracellular space"/>
    <property type="evidence" value="ECO:0007669"/>
    <property type="project" value="TreeGrafter"/>
</dbReference>
<dbReference type="GO" id="GO:0008083">
    <property type="term" value="F:growth factor activity"/>
    <property type="evidence" value="ECO:0007669"/>
    <property type="project" value="InterPro"/>
</dbReference>
<keyword evidence="4" id="KW-0732">Signal</keyword>
<dbReference type="InterPro" id="IPR001839">
    <property type="entry name" value="TGF-b_C"/>
</dbReference>
<keyword evidence="3" id="KW-0964">Secreted</keyword>
<name>A0A8K0P6F5_LADFU</name>
<evidence type="ECO:0000256" key="4">
    <source>
        <dbReference type="SAM" id="SignalP"/>
    </source>
</evidence>
<dbReference type="SUPFAM" id="SSF57501">
    <property type="entry name" value="Cystine-knot cytokines"/>
    <property type="match status" value="1"/>
</dbReference>
<feature type="signal peptide" evidence="4">
    <location>
        <begin position="1"/>
        <end position="22"/>
    </location>
</feature>
<comment type="subcellular location">
    <subcellularLocation>
        <location evidence="1">Secreted</location>
    </subcellularLocation>
</comment>
<evidence type="ECO:0000313" key="6">
    <source>
        <dbReference type="EMBL" id="KAG8237725.1"/>
    </source>
</evidence>
<gene>
    <name evidence="6" type="ORF">J437_LFUL017027</name>
</gene>
<accession>A0A8K0P6F5</accession>
<reference evidence="6" key="2">
    <citation type="submission" date="2017-10" db="EMBL/GenBank/DDBJ databases">
        <title>Ladona fulva Genome sequencing and assembly.</title>
        <authorList>
            <person name="Murali S."/>
            <person name="Richards S."/>
            <person name="Bandaranaike D."/>
            <person name="Bellair M."/>
            <person name="Blankenburg K."/>
            <person name="Chao H."/>
            <person name="Dinh H."/>
            <person name="Doddapaneni H."/>
            <person name="Dugan-Rocha S."/>
            <person name="Elkadiri S."/>
            <person name="Gnanaolivu R."/>
            <person name="Hernandez B."/>
            <person name="Skinner E."/>
            <person name="Javaid M."/>
            <person name="Lee S."/>
            <person name="Li M."/>
            <person name="Ming W."/>
            <person name="Munidasa M."/>
            <person name="Muniz J."/>
            <person name="Nguyen L."/>
            <person name="Hughes D."/>
            <person name="Osuji N."/>
            <person name="Pu L.-L."/>
            <person name="Puazo M."/>
            <person name="Qu C."/>
            <person name="Quiroz J."/>
            <person name="Raj R."/>
            <person name="Weissenberger G."/>
            <person name="Xin Y."/>
            <person name="Zou X."/>
            <person name="Han Y."/>
            <person name="Worley K."/>
            <person name="Muzny D."/>
            <person name="Gibbs R."/>
        </authorList>
    </citation>
    <scope>NUCLEOTIDE SEQUENCE</scope>
    <source>
        <strain evidence="6">Sampled in the wild</strain>
    </source>
</reference>
<evidence type="ECO:0000313" key="7">
    <source>
        <dbReference type="Proteomes" id="UP000792457"/>
    </source>
</evidence>
<reference evidence="6" key="1">
    <citation type="submission" date="2013-04" db="EMBL/GenBank/DDBJ databases">
        <authorList>
            <person name="Qu J."/>
            <person name="Murali S.C."/>
            <person name="Bandaranaike D."/>
            <person name="Bellair M."/>
            <person name="Blankenburg K."/>
            <person name="Chao H."/>
            <person name="Dinh H."/>
            <person name="Doddapaneni H."/>
            <person name="Downs B."/>
            <person name="Dugan-Rocha S."/>
            <person name="Elkadiri S."/>
            <person name="Gnanaolivu R.D."/>
            <person name="Hernandez B."/>
            <person name="Javaid M."/>
            <person name="Jayaseelan J.C."/>
            <person name="Lee S."/>
            <person name="Li M."/>
            <person name="Ming W."/>
            <person name="Munidasa M."/>
            <person name="Muniz J."/>
            <person name="Nguyen L."/>
            <person name="Ongeri F."/>
            <person name="Osuji N."/>
            <person name="Pu L.-L."/>
            <person name="Puazo M."/>
            <person name="Qu C."/>
            <person name="Quiroz J."/>
            <person name="Raj R."/>
            <person name="Weissenberger G."/>
            <person name="Xin Y."/>
            <person name="Zou X."/>
            <person name="Han Y."/>
            <person name="Richards S."/>
            <person name="Worley K."/>
            <person name="Muzny D."/>
            <person name="Gibbs R."/>
        </authorList>
    </citation>
    <scope>NUCLEOTIDE SEQUENCE</scope>
    <source>
        <strain evidence="6">Sampled in the wild</strain>
    </source>
</reference>
<sequence length="381" mass="44421">MPNLSPPLLIPILFLFAPYILQRTFSESSADLFRPAHFWSQPRSGRRNLIPKVMLEILEKGGEERVRSVLPAHVDGQEMAHVFLLQGNKEAEIQRIARLDSRPIRYHQHPLNTSSFTFIPKVSLNVTEAIICNNLHQKLNPKKKSLIHLELHLRRKRKFLSLSKKQQSPFRMRKQTINELPDPPLLLLFYSLERQQRKNQSDKPKNNWRWKRSNEEDFEEETNMIWSRYKETTRVKDTNLMKRKVPKNLCRRHSLYIDFAEINYDSWIVAPNGYEVSIHQQQRWILLGWFRMLNEVAKIVPGGAPSVNSAFILLRGNINIGGTKVPPADMHITAVVVSPRSPDTILPTWRLPFLARTPEFLEDTVPIEVSSTLKIRWGGYC</sequence>
<dbReference type="PANTHER" id="PTHR11848">
    <property type="entry name" value="TGF-BETA FAMILY"/>
    <property type="match status" value="1"/>
</dbReference>
<proteinExistence type="inferred from homology"/>
<comment type="similarity">
    <text evidence="2">Belongs to the TGF-beta family.</text>
</comment>
<keyword evidence="7" id="KW-1185">Reference proteome</keyword>